<gene>
    <name evidence="1" type="ORF">NUW54_g11697</name>
</gene>
<keyword evidence="2" id="KW-1185">Reference proteome</keyword>
<evidence type="ECO:0000313" key="1">
    <source>
        <dbReference type="EMBL" id="KAJ2975646.1"/>
    </source>
</evidence>
<dbReference type="EMBL" id="JANSHE010004671">
    <property type="protein sequence ID" value="KAJ2975646.1"/>
    <property type="molecule type" value="Genomic_DNA"/>
</dbReference>
<reference evidence="1" key="1">
    <citation type="submission" date="2022-08" db="EMBL/GenBank/DDBJ databases">
        <title>Genome Sequence of Pycnoporus sanguineus.</title>
        <authorList>
            <person name="Buettner E."/>
        </authorList>
    </citation>
    <scope>NUCLEOTIDE SEQUENCE</scope>
    <source>
        <strain evidence="1">CG-C14</strain>
    </source>
</reference>
<sequence>MVGDYMAWLSEEQLQEIEDLESRSAAQPARVREDAWMDQAERAMEVWAEVLRVAVDRASGVTREEQVRLADPYADWAGPAPPGFDYTICPGHATGVALVVQTWSAVAEDVGAAQVEAWFFLPLSAIPPGTRGRSDSTWQVRGWSKWALDENALRGRAGCEESRGGVRPSTRDARESSERLIRETRASAAFAISPFILHWPVSRPFPLPAITVLLTTVFVVNNSVQSLLSAHQLLLPPLQVVFVTTAFRPLLPPSALLLRTKAQAPRQLLSRPPPSAMNSRPHKQSMSELKLRRLTEHNQRLREDLARPRIRVSEASASLIRYCKTTKDPLVRTLPLLALRWPLRRVRRVRAVHEWVAHRLDPWCYNMRAYLAAHSGTVPSIILPRTGSFGPEQLSLRMNRRSSSQMALFVSLAC</sequence>
<name>A0ACC1N9W4_9APHY</name>
<comment type="caution">
    <text evidence="1">The sequence shown here is derived from an EMBL/GenBank/DDBJ whole genome shotgun (WGS) entry which is preliminary data.</text>
</comment>
<evidence type="ECO:0000313" key="2">
    <source>
        <dbReference type="Proteomes" id="UP001144978"/>
    </source>
</evidence>
<accession>A0ACC1N9W4</accession>
<dbReference type="Proteomes" id="UP001144978">
    <property type="component" value="Unassembled WGS sequence"/>
</dbReference>
<organism evidence="1 2">
    <name type="scientific">Trametes sanguinea</name>
    <dbReference type="NCBI Taxonomy" id="158606"/>
    <lineage>
        <taxon>Eukaryota</taxon>
        <taxon>Fungi</taxon>
        <taxon>Dikarya</taxon>
        <taxon>Basidiomycota</taxon>
        <taxon>Agaricomycotina</taxon>
        <taxon>Agaricomycetes</taxon>
        <taxon>Polyporales</taxon>
        <taxon>Polyporaceae</taxon>
        <taxon>Trametes</taxon>
    </lineage>
</organism>
<proteinExistence type="predicted"/>
<protein>
    <submittedName>
        <fullName evidence="1">Uncharacterized protein</fullName>
    </submittedName>
</protein>